<accession>A0A319DFI0</accession>
<dbReference type="VEuPathDB" id="FungiDB:BO71DRAFT_428317"/>
<protein>
    <submittedName>
        <fullName evidence="1">Uncharacterized protein</fullName>
    </submittedName>
</protein>
<sequence>MSDREFNTRLRRLEQGVEGALDIDESSEAEQERAKTIKLAIFDQKRLNILQFLLQTFNSYNSTTLSPTYLPPPPDYTMLYSQRVLQLWPVHTTLAIISLKNLGISAQSAPRRPPWRLYIYALCYDLCRLLSGIVQCSYRHSTGVQAVQAHRCSIFVWTYNLERTVTGVRVGVAKAIAEAFEPVAETTAETTDKDATGDKFENIAEDVAEDWLLG</sequence>
<proteinExistence type="predicted"/>
<dbReference type="EMBL" id="KZ825842">
    <property type="protein sequence ID" value="PYH96101.1"/>
    <property type="molecule type" value="Genomic_DNA"/>
</dbReference>
<reference evidence="1 2" key="1">
    <citation type="submission" date="2018-02" db="EMBL/GenBank/DDBJ databases">
        <title>The genomes of Aspergillus section Nigri reveals drivers in fungal speciation.</title>
        <authorList>
            <consortium name="DOE Joint Genome Institute"/>
            <person name="Vesth T.C."/>
            <person name="Nybo J."/>
            <person name="Theobald S."/>
            <person name="Brandl J."/>
            <person name="Frisvad J.C."/>
            <person name="Nielsen K.F."/>
            <person name="Lyhne E.K."/>
            <person name="Kogle M.E."/>
            <person name="Kuo A."/>
            <person name="Riley R."/>
            <person name="Clum A."/>
            <person name="Nolan M."/>
            <person name="Lipzen A."/>
            <person name="Salamov A."/>
            <person name="Henrissat B."/>
            <person name="Wiebenga A."/>
            <person name="De vries R.P."/>
            <person name="Grigoriev I.V."/>
            <person name="Mortensen U.H."/>
            <person name="Andersen M.R."/>
            <person name="Baker S.E."/>
        </authorList>
    </citation>
    <scope>NUCLEOTIDE SEQUENCE [LARGE SCALE GENOMIC DNA]</scope>
    <source>
        <strain evidence="1 2">CBS 707.79</strain>
    </source>
</reference>
<dbReference type="AlphaFoldDB" id="A0A319DFI0"/>
<organism evidence="1 2">
    <name type="scientific">Aspergillus ellipticus CBS 707.79</name>
    <dbReference type="NCBI Taxonomy" id="1448320"/>
    <lineage>
        <taxon>Eukaryota</taxon>
        <taxon>Fungi</taxon>
        <taxon>Dikarya</taxon>
        <taxon>Ascomycota</taxon>
        <taxon>Pezizomycotina</taxon>
        <taxon>Eurotiomycetes</taxon>
        <taxon>Eurotiomycetidae</taxon>
        <taxon>Eurotiales</taxon>
        <taxon>Aspergillaceae</taxon>
        <taxon>Aspergillus</taxon>
        <taxon>Aspergillus subgen. Circumdati</taxon>
    </lineage>
</organism>
<gene>
    <name evidence="1" type="ORF">BO71DRAFT_428317</name>
</gene>
<evidence type="ECO:0000313" key="2">
    <source>
        <dbReference type="Proteomes" id="UP000247810"/>
    </source>
</evidence>
<dbReference type="Proteomes" id="UP000247810">
    <property type="component" value="Unassembled WGS sequence"/>
</dbReference>
<name>A0A319DFI0_9EURO</name>
<keyword evidence="2" id="KW-1185">Reference proteome</keyword>
<evidence type="ECO:0000313" key="1">
    <source>
        <dbReference type="EMBL" id="PYH96101.1"/>
    </source>
</evidence>